<accession>A0ABS6B7Q1</accession>
<protein>
    <submittedName>
        <fullName evidence="1">WXG100 family type VII secretion target</fullName>
    </submittedName>
</protein>
<dbReference type="Pfam" id="PF06013">
    <property type="entry name" value="WXG100"/>
    <property type="match status" value="1"/>
</dbReference>
<proteinExistence type="predicted"/>
<reference evidence="1 2" key="1">
    <citation type="submission" date="2021-06" db="EMBL/GenBank/DDBJ databases">
        <title>Actinomycetes sequencing.</title>
        <authorList>
            <person name="Shan Q."/>
        </authorList>
    </citation>
    <scope>NUCLEOTIDE SEQUENCE [LARGE SCALE GENOMIC DNA]</scope>
    <source>
        <strain evidence="1 2">NEAU-G5</strain>
    </source>
</reference>
<evidence type="ECO:0000313" key="2">
    <source>
        <dbReference type="Proteomes" id="UP000733379"/>
    </source>
</evidence>
<keyword evidence="2" id="KW-1185">Reference proteome</keyword>
<sequence length="95" mass="10064">MPDDVVALGKYAHELAGELRSALAEAGRQVQTVTEKGWTGTASAGFLSGWSECQDGGDKIIDALTTMASTLGFTAQAYTRQDDQFADHLSSLDLP</sequence>
<dbReference type="InterPro" id="IPR036689">
    <property type="entry name" value="ESAT-6-like_sf"/>
</dbReference>
<gene>
    <name evidence="1" type="ORF">KO481_33040</name>
</gene>
<organism evidence="1 2">
    <name type="scientific">Nocardia albiluteola</name>
    <dbReference type="NCBI Taxonomy" id="2842303"/>
    <lineage>
        <taxon>Bacteria</taxon>
        <taxon>Bacillati</taxon>
        <taxon>Actinomycetota</taxon>
        <taxon>Actinomycetes</taxon>
        <taxon>Mycobacteriales</taxon>
        <taxon>Nocardiaceae</taxon>
        <taxon>Nocardia</taxon>
    </lineage>
</organism>
<dbReference type="Gene3D" id="1.10.287.1060">
    <property type="entry name" value="ESAT-6-like"/>
    <property type="match status" value="1"/>
</dbReference>
<dbReference type="InterPro" id="IPR010310">
    <property type="entry name" value="T7SS_ESAT-6-like"/>
</dbReference>
<evidence type="ECO:0000313" key="1">
    <source>
        <dbReference type="EMBL" id="MBU3066333.1"/>
    </source>
</evidence>
<dbReference type="EMBL" id="JAHKNI010000014">
    <property type="protein sequence ID" value="MBU3066333.1"/>
    <property type="molecule type" value="Genomic_DNA"/>
</dbReference>
<dbReference type="Proteomes" id="UP000733379">
    <property type="component" value="Unassembled WGS sequence"/>
</dbReference>
<dbReference type="SUPFAM" id="SSF140453">
    <property type="entry name" value="EsxAB dimer-like"/>
    <property type="match status" value="1"/>
</dbReference>
<name>A0ABS6B7Q1_9NOCA</name>
<comment type="caution">
    <text evidence="1">The sequence shown here is derived from an EMBL/GenBank/DDBJ whole genome shotgun (WGS) entry which is preliminary data.</text>
</comment>